<sequence>MTFDFVIETPHNRKINRNNNKIIQRRATQAGARTRLGNKNEKPTDHSANTETTTLPTRHAKPAPVPSDNSLLANANLTTPYNSPFLARFGRHGQMLYLHDADTSLPLGCFTLPDPTLSVLQRQLLASLSRQPAMRDTNRLFKIVNLTQRQFLNHLPSHYGHLPFLDEAMECLIARLHDTLPLMQSGIPSPSNKPSPTALYGRALTSLRSALDHALAQDLTYIWFAIMLLTLFELLSFGDEPGWVWHAAGASRILHKLGPKNIQSDFHMSLLSSQCRIMVVETISMNKPCYLAEPDWQEAIHRTILDCDDFGDRSRTSIELWGLGTRIPNLFQSVSDYVHGLTTSGSSIIRGTLRQLSNDMDEWQQEWRDVLETTCRNALNEGSIRHQSFMLLLAFYMLSMITNRLRTAIEPTTARNLENKAIWACTSTFQLRKRFMSCKFRITDNGSFKAQVAHGTWQTAARWEEEIESADSDAPIRSEVFDEWCSQIGRMPKETTPSTDASSGSDTPSSTNPE</sequence>
<dbReference type="EMBL" id="JAKLMC020000008">
    <property type="protein sequence ID" value="KAK5954513.1"/>
    <property type="molecule type" value="Genomic_DNA"/>
</dbReference>
<protein>
    <submittedName>
        <fullName evidence="2">Uncharacterized protein</fullName>
    </submittedName>
</protein>
<evidence type="ECO:0000256" key="1">
    <source>
        <dbReference type="SAM" id="MobiDB-lite"/>
    </source>
</evidence>
<evidence type="ECO:0000313" key="2">
    <source>
        <dbReference type="EMBL" id="KAK5954513.1"/>
    </source>
</evidence>
<feature type="region of interest" description="Disordered" evidence="1">
    <location>
        <begin position="489"/>
        <end position="514"/>
    </location>
</feature>
<dbReference type="PANTHER" id="PTHR38111">
    <property type="entry name" value="ZN(2)-C6 FUNGAL-TYPE DOMAIN-CONTAINING PROTEIN-RELATED"/>
    <property type="match status" value="1"/>
</dbReference>
<proteinExistence type="predicted"/>
<reference evidence="2 3" key="1">
    <citation type="submission" date="2022-12" db="EMBL/GenBank/DDBJ databases">
        <title>Genomic features and morphological characterization of a novel Knufia sp. strain isolated from spacecraft assembly facility.</title>
        <authorList>
            <person name="Teixeira M."/>
            <person name="Chander A.M."/>
            <person name="Stajich J.E."/>
            <person name="Venkateswaran K."/>
        </authorList>
    </citation>
    <scope>NUCLEOTIDE SEQUENCE [LARGE SCALE GENOMIC DNA]</scope>
    <source>
        <strain evidence="2 3">FJI-L2-BK-P2</strain>
    </source>
</reference>
<gene>
    <name evidence="2" type="ORF">OHC33_004235</name>
</gene>
<dbReference type="PANTHER" id="PTHR38111:SF6">
    <property type="entry name" value="FINGER DOMAIN PROTEIN, PUTATIVE (AFU_ORTHOLOGUE AFUA_8G01940)-RELATED"/>
    <property type="match status" value="1"/>
</dbReference>
<dbReference type="Proteomes" id="UP001316803">
    <property type="component" value="Unassembled WGS sequence"/>
</dbReference>
<dbReference type="CDD" id="cd12148">
    <property type="entry name" value="fungal_TF_MHR"/>
    <property type="match status" value="1"/>
</dbReference>
<comment type="caution">
    <text evidence="2">The sequence shown here is derived from an EMBL/GenBank/DDBJ whole genome shotgun (WGS) entry which is preliminary data.</text>
</comment>
<dbReference type="AlphaFoldDB" id="A0AAN8EFP8"/>
<name>A0AAN8EFP8_9EURO</name>
<feature type="compositionally biased region" description="Polar residues" evidence="1">
    <location>
        <begin position="495"/>
        <end position="514"/>
    </location>
</feature>
<dbReference type="InterPro" id="IPR053178">
    <property type="entry name" value="Osmoadaptation_assoc"/>
</dbReference>
<keyword evidence="3" id="KW-1185">Reference proteome</keyword>
<feature type="compositionally biased region" description="Polar residues" evidence="1">
    <location>
        <begin position="46"/>
        <end position="56"/>
    </location>
</feature>
<organism evidence="2 3">
    <name type="scientific">Knufia fluminis</name>
    <dbReference type="NCBI Taxonomy" id="191047"/>
    <lineage>
        <taxon>Eukaryota</taxon>
        <taxon>Fungi</taxon>
        <taxon>Dikarya</taxon>
        <taxon>Ascomycota</taxon>
        <taxon>Pezizomycotina</taxon>
        <taxon>Eurotiomycetes</taxon>
        <taxon>Chaetothyriomycetidae</taxon>
        <taxon>Chaetothyriales</taxon>
        <taxon>Trichomeriaceae</taxon>
        <taxon>Knufia</taxon>
    </lineage>
</organism>
<feature type="region of interest" description="Disordered" evidence="1">
    <location>
        <begin position="28"/>
        <end position="66"/>
    </location>
</feature>
<evidence type="ECO:0000313" key="3">
    <source>
        <dbReference type="Proteomes" id="UP001316803"/>
    </source>
</evidence>
<accession>A0AAN8EFP8</accession>